<feature type="binding site" evidence="2">
    <location>
        <begin position="87"/>
        <end position="90"/>
    </location>
    <ligand>
        <name>substrate</name>
    </ligand>
</feature>
<feature type="binding site" evidence="2">
    <location>
        <begin position="100"/>
        <end position="103"/>
    </location>
    <ligand>
        <name>substrate</name>
    </ligand>
</feature>
<protein>
    <recommendedName>
        <fullName evidence="2">Ribose-5-phosphate isomerase A</fullName>
        <ecNumber evidence="2">5.3.1.6</ecNumber>
    </recommendedName>
    <alternativeName>
        <fullName evidence="2">Phosphoriboisomerase A</fullName>
        <shortName evidence="2">PRI</shortName>
    </alternativeName>
</protein>
<comment type="subunit">
    <text evidence="2">Homodimer.</text>
</comment>
<dbReference type="InterPro" id="IPR020672">
    <property type="entry name" value="Ribose5P_isomerase_typA_subgr"/>
</dbReference>
<evidence type="ECO:0000313" key="3">
    <source>
        <dbReference type="EMBL" id="EPJ28993.1"/>
    </source>
</evidence>
<dbReference type="PANTHER" id="PTHR11934">
    <property type="entry name" value="RIBOSE-5-PHOSPHATE ISOMERASE"/>
    <property type="match status" value="1"/>
</dbReference>
<dbReference type="EMBL" id="ATLC01000043">
    <property type="protein sequence ID" value="EPJ28993.1"/>
    <property type="molecule type" value="Genomic_DNA"/>
</dbReference>
<dbReference type="InterPro" id="IPR037171">
    <property type="entry name" value="NagB/RpiA_transferase-like"/>
</dbReference>
<feature type="active site" description="Proton acceptor" evidence="2">
    <location>
        <position position="109"/>
    </location>
</feature>
<dbReference type="EC" id="5.3.1.6" evidence="2"/>
<dbReference type="CDD" id="cd01398">
    <property type="entry name" value="RPI_A"/>
    <property type="match status" value="1"/>
</dbReference>
<dbReference type="NCBIfam" id="TIGR00021">
    <property type="entry name" value="rpiA"/>
    <property type="match status" value="1"/>
</dbReference>
<dbReference type="Gene3D" id="3.30.70.260">
    <property type="match status" value="1"/>
</dbReference>
<comment type="similarity">
    <text evidence="2">Belongs to the ribose 5-phosphate isomerase family.</text>
</comment>
<sequence length="233" mass="25707">MKEDPYLEVKKRLAFEAANLVEPGMLLGLGSGSTSREFIKAVANKHKQENLDIHAVASSKESYSLAMSLGIPLVNDEEFTEIDLAVDGADEIDPQLRMIKGGGGALFREKILLQSSRRRLILADESKHVQVLGKFGLPIEISPFGRSSIIATLESLGYLGKLRKHPHGGFFITNNGNYIYDIHTPNVYPHPEEDLLKLLQIHGIIEVGFVIANVEVWFGYANGQIGKKNTGRV</sequence>
<comment type="function">
    <text evidence="2">Catalyzes the reversible conversion of ribose-5-phosphate to ribulose 5-phosphate.</text>
</comment>
<dbReference type="Pfam" id="PF06026">
    <property type="entry name" value="Rib_5-P_isom_A"/>
    <property type="match status" value="1"/>
</dbReference>
<gene>
    <name evidence="2 3" type="primary">rpiA</name>
    <name evidence="3" type="ORF">CP99DC5_0011</name>
</gene>
<dbReference type="Proteomes" id="UP000014627">
    <property type="component" value="Unassembled WGS sequence"/>
</dbReference>
<keyword evidence="4" id="KW-1185">Reference proteome</keyword>
<dbReference type="SUPFAM" id="SSF75445">
    <property type="entry name" value="D-ribose-5-phosphate isomerase (RpiA), lid domain"/>
    <property type="match status" value="1"/>
</dbReference>
<dbReference type="InterPro" id="IPR004788">
    <property type="entry name" value="Ribose5P_isomerase_type_A"/>
</dbReference>
<organism evidence="3 4">
    <name type="scientific">Chlamydia psittaci 99DC5</name>
    <dbReference type="NCBI Taxonomy" id="1112251"/>
    <lineage>
        <taxon>Bacteria</taxon>
        <taxon>Pseudomonadati</taxon>
        <taxon>Chlamydiota</taxon>
        <taxon>Chlamydiia</taxon>
        <taxon>Chlamydiales</taxon>
        <taxon>Chlamydiaceae</taxon>
        <taxon>Chlamydia/Chlamydophila group</taxon>
        <taxon>Chlamydia</taxon>
    </lineage>
</organism>
<feature type="binding site" evidence="2">
    <location>
        <begin position="31"/>
        <end position="34"/>
    </location>
    <ligand>
        <name>substrate</name>
    </ligand>
</feature>
<evidence type="ECO:0000256" key="2">
    <source>
        <dbReference type="HAMAP-Rule" id="MF_00170"/>
    </source>
</evidence>
<dbReference type="NCBIfam" id="NF001924">
    <property type="entry name" value="PRK00702.1"/>
    <property type="match status" value="1"/>
</dbReference>
<proteinExistence type="inferred from homology"/>
<reference evidence="3 4" key="1">
    <citation type="submission" date="2013-04" db="EMBL/GenBank/DDBJ databases">
        <title>Genome sequence of Chlamydia psittaci 99DC5.</title>
        <authorList>
            <person name="Huot-Creasy H."/>
            <person name="McCracken C.L."/>
            <person name="Humphries M."/>
            <person name="Sachse K."/>
            <person name="Laroucau K."/>
            <person name="Bavoil P."/>
            <person name="Myers G.S."/>
        </authorList>
    </citation>
    <scope>NUCLEOTIDE SEQUENCE [LARGE SCALE GENOMIC DNA]</scope>
    <source>
        <strain evidence="3 4">99DC5</strain>
    </source>
</reference>
<dbReference type="Gene3D" id="3.40.50.1360">
    <property type="match status" value="1"/>
</dbReference>
<comment type="caution">
    <text evidence="3">The sequence shown here is derived from an EMBL/GenBank/DDBJ whole genome shotgun (WGS) entry which is preliminary data.</text>
</comment>
<dbReference type="RefSeq" id="WP_014943898.1">
    <property type="nucleotide sequence ID" value="NZ_KE356190.1"/>
</dbReference>
<accession>A0ABP2X7Y6</accession>
<comment type="catalytic activity">
    <reaction evidence="2">
        <text>aldehydo-D-ribose 5-phosphate = D-ribulose 5-phosphate</text>
        <dbReference type="Rhea" id="RHEA:14657"/>
        <dbReference type="ChEBI" id="CHEBI:58121"/>
        <dbReference type="ChEBI" id="CHEBI:58273"/>
        <dbReference type="EC" id="5.3.1.6"/>
    </reaction>
</comment>
<feature type="binding site" evidence="2">
    <location>
        <position position="127"/>
    </location>
    <ligand>
        <name>substrate</name>
    </ligand>
</feature>
<dbReference type="GO" id="GO:0004751">
    <property type="term" value="F:ribose-5-phosphate isomerase activity"/>
    <property type="evidence" value="ECO:0007669"/>
    <property type="project" value="UniProtKB-EC"/>
</dbReference>
<comment type="pathway">
    <text evidence="2">Carbohydrate degradation; pentose phosphate pathway; D-ribose 5-phosphate from D-ribulose 5-phosphate (non-oxidative stage): step 1/1.</text>
</comment>
<dbReference type="SUPFAM" id="SSF100950">
    <property type="entry name" value="NagB/RpiA/CoA transferase-like"/>
    <property type="match status" value="1"/>
</dbReference>
<dbReference type="HAMAP" id="MF_00170">
    <property type="entry name" value="Rib_5P_isom_A"/>
    <property type="match status" value="1"/>
</dbReference>
<evidence type="ECO:0000313" key="4">
    <source>
        <dbReference type="Proteomes" id="UP000014627"/>
    </source>
</evidence>
<dbReference type="PANTHER" id="PTHR11934:SF0">
    <property type="entry name" value="RIBOSE-5-PHOSPHATE ISOMERASE"/>
    <property type="match status" value="1"/>
</dbReference>
<keyword evidence="1 2" id="KW-0413">Isomerase</keyword>
<evidence type="ECO:0000256" key="1">
    <source>
        <dbReference type="ARBA" id="ARBA00023235"/>
    </source>
</evidence>
<name>A0ABP2X7Y6_CHLPS</name>